<evidence type="ECO:0000256" key="5">
    <source>
        <dbReference type="ARBA" id="ARBA00022729"/>
    </source>
</evidence>
<keyword evidence="12" id="KW-1185">Reference proteome</keyword>
<evidence type="ECO:0000259" key="8">
    <source>
        <dbReference type="Pfam" id="PF00149"/>
    </source>
</evidence>
<dbReference type="InterPro" id="IPR025733">
    <property type="entry name" value="PAPs_C"/>
</dbReference>
<dbReference type="Pfam" id="PF00149">
    <property type="entry name" value="Metallophos"/>
    <property type="match status" value="1"/>
</dbReference>
<dbReference type="PANTHER" id="PTHR45778:SF3">
    <property type="entry name" value="PURPLE ACID PHOSPHATASE"/>
    <property type="match status" value="1"/>
</dbReference>
<dbReference type="InterPro" id="IPR008963">
    <property type="entry name" value="Purple_acid_Pase-like_N"/>
</dbReference>
<dbReference type="GO" id="GO:0046872">
    <property type="term" value="F:metal ion binding"/>
    <property type="evidence" value="ECO:0007669"/>
    <property type="project" value="InterPro"/>
</dbReference>
<dbReference type="SUPFAM" id="SSF56300">
    <property type="entry name" value="Metallo-dependent phosphatases"/>
    <property type="match status" value="1"/>
</dbReference>
<feature type="domain" description="Purple acid phosphatase N-terminal" evidence="10">
    <location>
        <begin position="133"/>
        <end position="236"/>
    </location>
</feature>
<dbReference type="InterPro" id="IPR041792">
    <property type="entry name" value="MPP_PAP"/>
</dbReference>
<dbReference type="OrthoDB" id="45007at2759"/>
<dbReference type="EC" id="3.1.3.2" evidence="7"/>
<dbReference type="InterPro" id="IPR004843">
    <property type="entry name" value="Calcineurin-like_PHP"/>
</dbReference>
<keyword evidence="6" id="KW-0325">Glycoprotein</keyword>
<comment type="subunit">
    <text evidence="3">Homodimer.</text>
</comment>
<dbReference type="EMBL" id="SIDB01000002">
    <property type="protein sequence ID" value="KAI3435593.1"/>
    <property type="molecule type" value="Genomic_DNA"/>
</dbReference>
<name>A0A9D4TUZ7_CHLVU</name>
<dbReference type="InterPro" id="IPR029052">
    <property type="entry name" value="Metallo-depent_PP-like"/>
</dbReference>
<feature type="domain" description="Calcineurin-like phosphoesterase" evidence="8">
    <location>
        <begin position="291"/>
        <end position="472"/>
    </location>
</feature>
<dbReference type="Gene3D" id="3.60.21.10">
    <property type="match status" value="1"/>
</dbReference>
<reference evidence="11" key="1">
    <citation type="journal article" date="2019" name="Plant J.">
        <title>Chlorella vulgaris genome assembly and annotation reveals the molecular basis for metabolic acclimation to high light conditions.</title>
        <authorList>
            <person name="Cecchin M."/>
            <person name="Marcolungo L."/>
            <person name="Rossato M."/>
            <person name="Girolomoni L."/>
            <person name="Cosentino E."/>
            <person name="Cuine S."/>
            <person name="Li-Beisson Y."/>
            <person name="Delledonne M."/>
            <person name="Ballottari M."/>
        </authorList>
    </citation>
    <scope>NUCLEOTIDE SEQUENCE</scope>
    <source>
        <strain evidence="11">211/11P</strain>
    </source>
</reference>
<evidence type="ECO:0000313" key="11">
    <source>
        <dbReference type="EMBL" id="KAI3435593.1"/>
    </source>
</evidence>
<proteinExistence type="inferred from homology"/>
<evidence type="ECO:0000256" key="3">
    <source>
        <dbReference type="ARBA" id="ARBA00011738"/>
    </source>
</evidence>
<comment type="similarity">
    <text evidence="2 7">Belongs to the metallophosphoesterase superfamily. Purple acid phosphatase family.</text>
</comment>
<comment type="subcellular location">
    <subcellularLocation>
        <location evidence="1">Secreted</location>
    </subcellularLocation>
</comment>
<evidence type="ECO:0000313" key="12">
    <source>
        <dbReference type="Proteomes" id="UP001055712"/>
    </source>
</evidence>
<protein>
    <recommendedName>
        <fullName evidence="7">Purple acid phosphatase</fullName>
        <ecNumber evidence="7">3.1.3.2</ecNumber>
    </recommendedName>
</protein>
<keyword evidence="7" id="KW-0378">Hydrolase</keyword>
<accession>A0A9D4TUZ7</accession>
<dbReference type="PANTHER" id="PTHR45778">
    <property type="entry name" value="PURPLE ACID PHOSPHATASE-RELATED"/>
    <property type="match status" value="1"/>
</dbReference>
<comment type="catalytic activity">
    <reaction evidence="7">
        <text>a phosphate monoester + H2O = an alcohol + phosphate</text>
        <dbReference type="Rhea" id="RHEA:15017"/>
        <dbReference type="ChEBI" id="CHEBI:15377"/>
        <dbReference type="ChEBI" id="CHEBI:30879"/>
        <dbReference type="ChEBI" id="CHEBI:43474"/>
        <dbReference type="ChEBI" id="CHEBI:67140"/>
        <dbReference type="EC" id="3.1.3.2"/>
    </reaction>
</comment>
<dbReference type="Pfam" id="PF16656">
    <property type="entry name" value="Pur_ac_phosph_N"/>
    <property type="match status" value="1"/>
</dbReference>
<dbReference type="InterPro" id="IPR015914">
    <property type="entry name" value="PAPs_N"/>
</dbReference>
<feature type="domain" description="Purple acid phosphatase C-terminal" evidence="9">
    <location>
        <begin position="493"/>
        <end position="555"/>
    </location>
</feature>
<organism evidence="11 12">
    <name type="scientific">Chlorella vulgaris</name>
    <name type="common">Green alga</name>
    <dbReference type="NCBI Taxonomy" id="3077"/>
    <lineage>
        <taxon>Eukaryota</taxon>
        <taxon>Viridiplantae</taxon>
        <taxon>Chlorophyta</taxon>
        <taxon>core chlorophytes</taxon>
        <taxon>Trebouxiophyceae</taxon>
        <taxon>Chlorellales</taxon>
        <taxon>Chlorellaceae</taxon>
        <taxon>Chlorella clade</taxon>
        <taxon>Chlorella</taxon>
    </lineage>
</organism>
<evidence type="ECO:0000256" key="7">
    <source>
        <dbReference type="RuleBase" id="RU361203"/>
    </source>
</evidence>
<evidence type="ECO:0000256" key="2">
    <source>
        <dbReference type="ARBA" id="ARBA00008723"/>
    </source>
</evidence>
<evidence type="ECO:0000256" key="4">
    <source>
        <dbReference type="ARBA" id="ARBA00022525"/>
    </source>
</evidence>
<dbReference type="Pfam" id="PF14008">
    <property type="entry name" value="Metallophos_C"/>
    <property type="match status" value="1"/>
</dbReference>
<evidence type="ECO:0000256" key="6">
    <source>
        <dbReference type="ARBA" id="ARBA00023180"/>
    </source>
</evidence>
<dbReference type="GO" id="GO:0005576">
    <property type="term" value="C:extracellular region"/>
    <property type="evidence" value="ECO:0007669"/>
    <property type="project" value="UniProtKB-SubCell"/>
</dbReference>
<evidence type="ECO:0000259" key="10">
    <source>
        <dbReference type="Pfam" id="PF16656"/>
    </source>
</evidence>
<comment type="caution">
    <text evidence="11">The sequence shown here is derived from an EMBL/GenBank/DDBJ whole genome shotgun (WGS) entry which is preliminary data.</text>
</comment>
<evidence type="ECO:0000256" key="1">
    <source>
        <dbReference type="ARBA" id="ARBA00004613"/>
    </source>
</evidence>
<sequence length="575" mass="62868">MPHNVLETFAAPTGLRWSQAAFLKDSGIEVTYNTSELHHSGDWVKVAWKGVLEPQASDMLAVFCPPDAYEIGGAAVKYANASDSPGYLESGAGSTALRLVNLRCDMRIVLLRADTSTVIAVGPVLHNLNPNEPTGVHLMRTQEPTEMLVQFTTRDKGQPVVQYSYAADDAQRTQVPATTTTYKASDLCGPPASTFGWVDPGHLHTAAMTALQPGRQVFYRVGDAASGIFSPAFSFHVPPVVRSDTTVRMLVLADQGVGEVDGSAQAMEYFPAAGVAELMVKDSRGASSSGRDFSLVLHVGDIAYARGFGALWDAFLFQQQELSSRVPYMVAIGNHERDHPNQPSCIHPTMDSGGECGVPFEHRWPMPFAGPDQPWFSFDHGPVHFTVMSTEHSYEHGSPQHAFLTADLASVHRGRTPWLVLLAHRPFYIDADDAAYGPEAKQSTAKQLQMALEDLLAENGVDLCLAGHHHSYQRTCPVYKNTCQDQSSSGRRGIVHLCVGNAGAQFYNNGFPETPNWIMHEAQLTHGYARFEANRTHFRIEALDSQGDSAGRVFDEVTLTRFAPNLNLFTEPVVL</sequence>
<keyword evidence="5" id="KW-0732">Signal</keyword>
<dbReference type="Proteomes" id="UP001055712">
    <property type="component" value="Unassembled WGS sequence"/>
</dbReference>
<keyword evidence="4" id="KW-0964">Secreted</keyword>
<dbReference type="Gene3D" id="2.60.40.380">
    <property type="entry name" value="Purple acid phosphatase-like, N-terminal"/>
    <property type="match status" value="1"/>
</dbReference>
<reference evidence="11" key="2">
    <citation type="submission" date="2020-11" db="EMBL/GenBank/DDBJ databases">
        <authorList>
            <person name="Cecchin M."/>
            <person name="Marcolungo L."/>
            <person name="Rossato M."/>
            <person name="Girolomoni L."/>
            <person name="Cosentino E."/>
            <person name="Cuine S."/>
            <person name="Li-Beisson Y."/>
            <person name="Delledonne M."/>
            <person name="Ballottari M."/>
        </authorList>
    </citation>
    <scope>NUCLEOTIDE SEQUENCE</scope>
    <source>
        <strain evidence="11">211/11P</strain>
        <tissue evidence="11">Whole cell</tissue>
    </source>
</reference>
<dbReference type="SUPFAM" id="SSF49363">
    <property type="entry name" value="Purple acid phosphatase, N-terminal domain"/>
    <property type="match status" value="1"/>
</dbReference>
<dbReference type="AlphaFoldDB" id="A0A9D4TUZ7"/>
<evidence type="ECO:0000259" key="9">
    <source>
        <dbReference type="Pfam" id="PF14008"/>
    </source>
</evidence>
<dbReference type="GO" id="GO:0003993">
    <property type="term" value="F:acid phosphatase activity"/>
    <property type="evidence" value="ECO:0007669"/>
    <property type="project" value="UniProtKB-EC"/>
</dbReference>
<gene>
    <name evidence="11" type="ORF">D9Q98_001658</name>
</gene>
<dbReference type="CDD" id="cd00839">
    <property type="entry name" value="MPP_PAPs"/>
    <property type="match status" value="1"/>
</dbReference>